<evidence type="ECO:0000313" key="4">
    <source>
        <dbReference type="EnsemblPlants" id="PNT68436"/>
    </source>
</evidence>
<evidence type="ECO:0000313" key="3">
    <source>
        <dbReference type="EMBL" id="PNT68436.1"/>
    </source>
</evidence>
<evidence type="ECO:0000256" key="1">
    <source>
        <dbReference type="SAM" id="MobiDB-lite"/>
    </source>
</evidence>
<dbReference type="Gramene" id="PNT68436">
    <property type="protein sequence ID" value="PNT68436"/>
    <property type="gene ID" value="BRADI_3g40571v3"/>
</dbReference>
<protein>
    <recommendedName>
        <fullName evidence="2">DUF6598 domain-containing protein</fullName>
    </recommendedName>
</protein>
<dbReference type="InterPro" id="IPR046533">
    <property type="entry name" value="DUF6598"/>
</dbReference>
<feature type="region of interest" description="Disordered" evidence="1">
    <location>
        <begin position="76"/>
        <end position="117"/>
    </location>
</feature>
<dbReference type="EMBL" id="CM000882">
    <property type="protein sequence ID" value="PNT68436.1"/>
    <property type="molecule type" value="Genomic_DNA"/>
</dbReference>
<dbReference type="EnsemblPlants" id="PNT68436">
    <property type="protein sequence ID" value="PNT68436"/>
    <property type="gene ID" value="BRADI_3g40571v3"/>
</dbReference>
<evidence type="ECO:0000259" key="2">
    <source>
        <dbReference type="Pfam" id="PF20241"/>
    </source>
</evidence>
<keyword evidence="5" id="KW-1185">Reference proteome</keyword>
<organism evidence="3">
    <name type="scientific">Brachypodium distachyon</name>
    <name type="common">Purple false brome</name>
    <name type="synonym">Trachynia distachya</name>
    <dbReference type="NCBI Taxonomy" id="15368"/>
    <lineage>
        <taxon>Eukaryota</taxon>
        <taxon>Viridiplantae</taxon>
        <taxon>Streptophyta</taxon>
        <taxon>Embryophyta</taxon>
        <taxon>Tracheophyta</taxon>
        <taxon>Spermatophyta</taxon>
        <taxon>Magnoliopsida</taxon>
        <taxon>Liliopsida</taxon>
        <taxon>Poales</taxon>
        <taxon>Poaceae</taxon>
        <taxon>BOP clade</taxon>
        <taxon>Pooideae</taxon>
        <taxon>Stipodae</taxon>
        <taxon>Brachypodieae</taxon>
        <taxon>Brachypodium</taxon>
    </lineage>
</organism>
<feature type="domain" description="DUF6598" evidence="2">
    <location>
        <begin position="160"/>
        <end position="296"/>
    </location>
</feature>
<dbReference type="OrthoDB" id="694001at2759"/>
<dbReference type="STRING" id="15368.A0A2K2D2C9"/>
<dbReference type="PANTHER" id="PTHR33065:SF132">
    <property type="entry name" value="OS12G0535200 PROTEIN"/>
    <property type="match status" value="1"/>
</dbReference>
<accession>A0A2K2D2C9</accession>
<sequence>MCSAGVAGGWRRRRSGGLVFGPSGRTGLEFYFYRLSIAPRDEWRRIKHPRPAGDLLVQSKLIQIDLRGRWRGIETETETTEAAARSTNSLQRRRQENNRANNEAKKPRSGGDYAEPNPDEYRQKFMFFWKHMCDYEDVTRGPMSHTDGDGTRPATMNPCLEIYSWEVTELRGGLEWPLYVFGFAAVRDSLDKKRNFIFNRSRDDPQRLTATDSSLELTGPVRAVQLCTATEIEFQLRVKGETPSEDRILSTDFWAYDPVRGCHTKGVSRKKEIATKFSTMMLTFSHLAKALEATIQDG</sequence>
<dbReference type="Proteomes" id="UP000008810">
    <property type="component" value="Chromosome 3"/>
</dbReference>
<dbReference type="PANTHER" id="PTHR33065">
    <property type="entry name" value="OS07G0486400 PROTEIN"/>
    <property type="match status" value="1"/>
</dbReference>
<reference evidence="3" key="2">
    <citation type="submission" date="2017-06" db="EMBL/GenBank/DDBJ databases">
        <title>WGS assembly of Brachypodium distachyon.</title>
        <authorList>
            <consortium name="The International Brachypodium Initiative"/>
            <person name="Lucas S."/>
            <person name="Harmon-Smith M."/>
            <person name="Lail K."/>
            <person name="Tice H."/>
            <person name="Grimwood J."/>
            <person name="Bruce D."/>
            <person name="Barry K."/>
            <person name="Shu S."/>
            <person name="Lindquist E."/>
            <person name="Wang M."/>
            <person name="Pitluck S."/>
            <person name="Vogel J.P."/>
            <person name="Garvin D.F."/>
            <person name="Mockler T.C."/>
            <person name="Schmutz J."/>
            <person name="Rokhsar D."/>
            <person name="Bevan M.W."/>
        </authorList>
    </citation>
    <scope>NUCLEOTIDE SEQUENCE</scope>
    <source>
        <strain evidence="3">Bd21</strain>
    </source>
</reference>
<gene>
    <name evidence="4" type="primary">LOC104583736</name>
    <name evidence="3" type="ORF">BRADI_3g40571v3</name>
</gene>
<reference evidence="3 4" key="1">
    <citation type="journal article" date="2010" name="Nature">
        <title>Genome sequencing and analysis of the model grass Brachypodium distachyon.</title>
        <authorList>
            <consortium name="International Brachypodium Initiative"/>
        </authorList>
    </citation>
    <scope>NUCLEOTIDE SEQUENCE [LARGE SCALE GENOMIC DNA]</scope>
    <source>
        <strain evidence="3 4">Bd21</strain>
    </source>
</reference>
<reference evidence="4" key="3">
    <citation type="submission" date="2018-08" db="UniProtKB">
        <authorList>
            <consortium name="EnsemblPlants"/>
        </authorList>
    </citation>
    <scope>IDENTIFICATION</scope>
    <source>
        <strain evidence="4">cv. Bd21</strain>
    </source>
</reference>
<evidence type="ECO:0000313" key="5">
    <source>
        <dbReference type="Proteomes" id="UP000008810"/>
    </source>
</evidence>
<feature type="compositionally biased region" description="Basic and acidic residues" evidence="1">
    <location>
        <begin position="93"/>
        <end position="106"/>
    </location>
</feature>
<dbReference type="AlphaFoldDB" id="A0A2K2D2C9"/>
<name>A0A2K2D2C9_BRADI</name>
<dbReference type="Pfam" id="PF20241">
    <property type="entry name" value="DUF6598"/>
    <property type="match status" value="1"/>
</dbReference>
<proteinExistence type="predicted"/>